<evidence type="ECO:0000259" key="2">
    <source>
        <dbReference type="PROSITE" id="PS51898"/>
    </source>
</evidence>
<dbReference type="AlphaFoldDB" id="A0AA38MMN9"/>
<name>A0AA38MMN9_9CUCU</name>
<reference evidence="3" key="1">
    <citation type="journal article" date="2023" name="G3 (Bethesda)">
        <title>Whole genome assemblies of Zophobas morio and Tenebrio molitor.</title>
        <authorList>
            <person name="Kaur S."/>
            <person name="Stinson S.A."/>
            <person name="diCenzo G.C."/>
        </authorList>
    </citation>
    <scope>NUCLEOTIDE SEQUENCE</scope>
    <source>
        <strain evidence="3">QUZm001</strain>
    </source>
</reference>
<dbReference type="GO" id="GO:0006310">
    <property type="term" value="P:DNA recombination"/>
    <property type="evidence" value="ECO:0007669"/>
    <property type="project" value="UniProtKB-KW"/>
</dbReference>
<dbReference type="InterPro" id="IPR002104">
    <property type="entry name" value="Integrase_catalytic"/>
</dbReference>
<keyword evidence="1" id="KW-0233">DNA recombination</keyword>
<organism evidence="3 4">
    <name type="scientific">Zophobas morio</name>
    <dbReference type="NCBI Taxonomy" id="2755281"/>
    <lineage>
        <taxon>Eukaryota</taxon>
        <taxon>Metazoa</taxon>
        <taxon>Ecdysozoa</taxon>
        <taxon>Arthropoda</taxon>
        <taxon>Hexapoda</taxon>
        <taxon>Insecta</taxon>
        <taxon>Pterygota</taxon>
        <taxon>Neoptera</taxon>
        <taxon>Endopterygota</taxon>
        <taxon>Coleoptera</taxon>
        <taxon>Polyphaga</taxon>
        <taxon>Cucujiformia</taxon>
        <taxon>Tenebrionidae</taxon>
        <taxon>Zophobas</taxon>
    </lineage>
</organism>
<dbReference type="Proteomes" id="UP001168821">
    <property type="component" value="Unassembled WGS sequence"/>
</dbReference>
<feature type="domain" description="Tyr recombinase" evidence="2">
    <location>
        <begin position="113"/>
        <end position="191"/>
    </location>
</feature>
<proteinExistence type="predicted"/>
<evidence type="ECO:0000313" key="4">
    <source>
        <dbReference type="Proteomes" id="UP001168821"/>
    </source>
</evidence>
<sequence length="191" mass="22099">MEEGGPTSCTPPEIRENARIAVQNLLPEKSKPVYEKQYQVFNKWCTENKIEIISENVMLAYFERMTKNKKSSTVWSSYSMLRTCLNIYRNLDISKFARLQALLKRHSDGYQPKKSKVLEAEDIHRFLSEADVQHYLAMKVILIIAYAGALRRDEITQMSVDDIQVKEDTIFINVPKTKNKVSRLFAGLGFN</sequence>
<dbReference type="SUPFAM" id="SSF56349">
    <property type="entry name" value="DNA breaking-rejoining enzymes"/>
    <property type="match status" value="1"/>
</dbReference>
<dbReference type="GO" id="GO:0015074">
    <property type="term" value="P:DNA integration"/>
    <property type="evidence" value="ECO:0007669"/>
    <property type="project" value="InterPro"/>
</dbReference>
<dbReference type="Pfam" id="PF00589">
    <property type="entry name" value="Phage_integrase"/>
    <property type="match status" value="1"/>
</dbReference>
<evidence type="ECO:0000256" key="1">
    <source>
        <dbReference type="ARBA" id="ARBA00023172"/>
    </source>
</evidence>
<dbReference type="GO" id="GO:0003677">
    <property type="term" value="F:DNA binding"/>
    <property type="evidence" value="ECO:0007669"/>
    <property type="project" value="InterPro"/>
</dbReference>
<comment type="caution">
    <text evidence="3">The sequence shown here is derived from an EMBL/GenBank/DDBJ whole genome shotgun (WGS) entry which is preliminary data.</text>
</comment>
<keyword evidence="4" id="KW-1185">Reference proteome</keyword>
<protein>
    <recommendedName>
        <fullName evidence="2">Tyr recombinase domain-containing protein</fullName>
    </recommendedName>
</protein>
<dbReference type="InterPro" id="IPR011010">
    <property type="entry name" value="DNA_brk_join_enz"/>
</dbReference>
<gene>
    <name evidence="3" type="ORF">Zmor_006121</name>
</gene>
<dbReference type="InterPro" id="IPR013762">
    <property type="entry name" value="Integrase-like_cat_sf"/>
</dbReference>
<accession>A0AA38MMN9</accession>
<dbReference type="PROSITE" id="PS51898">
    <property type="entry name" value="TYR_RECOMBINASE"/>
    <property type="match status" value="1"/>
</dbReference>
<dbReference type="EMBL" id="JALNTZ010000002">
    <property type="protein sequence ID" value="KAJ3661734.1"/>
    <property type="molecule type" value="Genomic_DNA"/>
</dbReference>
<dbReference type="Gene3D" id="1.10.443.10">
    <property type="entry name" value="Intergrase catalytic core"/>
    <property type="match status" value="1"/>
</dbReference>
<evidence type="ECO:0000313" key="3">
    <source>
        <dbReference type="EMBL" id="KAJ3661734.1"/>
    </source>
</evidence>